<feature type="domain" description="Non-haem dioxygenase N-terminal" evidence="2">
    <location>
        <begin position="446"/>
        <end position="555"/>
    </location>
</feature>
<dbReference type="InterPro" id="IPR044861">
    <property type="entry name" value="IPNS-like_FE2OG_OXY"/>
</dbReference>
<organism evidence="3 4">
    <name type="scientific">Trametes cubensis</name>
    <dbReference type="NCBI Taxonomy" id="1111947"/>
    <lineage>
        <taxon>Eukaryota</taxon>
        <taxon>Fungi</taxon>
        <taxon>Dikarya</taxon>
        <taxon>Basidiomycota</taxon>
        <taxon>Agaricomycotina</taxon>
        <taxon>Agaricomycetes</taxon>
        <taxon>Polyporales</taxon>
        <taxon>Polyporaceae</taxon>
        <taxon>Trametes</taxon>
    </lineage>
</organism>
<feature type="domain" description="Isopenicillin N synthase-like Fe(2+) 2OG dioxygenase" evidence="1">
    <location>
        <begin position="611"/>
        <end position="697"/>
    </location>
</feature>
<dbReference type="SUPFAM" id="SSF51197">
    <property type="entry name" value="Clavaminate synthase-like"/>
    <property type="match status" value="2"/>
</dbReference>
<feature type="domain" description="Non-haem dioxygenase N-terminal" evidence="2">
    <location>
        <begin position="27"/>
        <end position="136"/>
    </location>
</feature>
<evidence type="ECO:0008006" key="5">
    <source>
        <dbReference type="Google" id="ProtNLM"/>
    </source>
</evidence>
<name>A0AAD7TQR0_9APHY</name>
<keyword evidence="4" id="KW-1185">Reference proteome</keyword>
<dbReference type="InterPro" id="IPR027443">
    <property type="entry name" value="IPNS-like_sf"/>
</dbReference>
<feature type="domain" description="Isopenicillin N synthase-like Fe(2+) 2OG dioxygenase" evidence="1">
    <location>
        <begin position="193"/>
        <end position="280"/>
    </location>
</feature>
<dbReference type="AlphaFoldDB" id="A0AAD7TQR0"/>
<dbReference type="InterPro" id="IPR026992">
    <property type="entry name" value="DIOX_N"/>
</dbReference>
<evidence type="ECO:0000313" key="3">
    <source>
        <dbReference type="EMBL" id="KAJ8474562.1"/>
    </source>
</evidence>
<dbReference type="Proteomes" id="UP001215151">
    <property type="component" value="Unassembled WGS sequence"/>
</dbReference>
<reference evidence="3" key="1">
    <citation type="submission" date="2022-11" db="EMBL/GenBank/DDBJ databases">
        <title>Genome Sequence of Cubamyces cubensis.</title>
        <authorList>
            <person name="Buettner E."/>
        </authorList>
    </citation>
    <scope>NUCLEOTIDE SEQUENCE</scope>
    <source>
        <strain evidence="3">MPL-01</strain>
    </source>
</reference>
<gene>
    <name evidence="3" type="ORF">ONZ51_g7122</name>
</gene>
<protein>
    <recommendedName>
        <fullName evidence="5">Clavaminate synthase-like protein</fullName>
    </recommendedName>
</protein>
<accession>A0AAD7TQR0</accession>
<proteinExistence type="predicted"/>
<dbReference type="EMBL" id="JAPEVG010000184">
    <property type="protein sequence ID" value="KAJ8474562.1"/>
    <property type="molecule type" value="Genomic_DNA"/>
</dbReference>
<evidence type="ECO:0000259" key="1">
    <source>
        <dbReference type="Pfam" id="PF03171"/>
    </source>
</evidence>
<dbReference type="Pfam" id="PF14226">
    <property type="entry name" value="DIOX_N"/>
    <property type="match status" value="2"/>
</dbReference>
<dbReference type="Pfam" id="PF03171">
    <property type="entry name" value="2OG-FeII_Oxy"/>
    <property type="match status" value="2"/>
</dbReference>
<dbReference type="InterPro" id="IPR050231">
    <property type="entry name" value="Iron_ascorbate_oxido_reductase"/>
</dbReference>
<dbReference type="Gene3D" id="2.60.120.330">
    <property type="entry name" value="B-lactam Antibiotic, Isopenicillin N Synthase, Chain"/>
    <property type="match status" value="2"/>
</dbReference>
<evidence type="ECO:0000259" key="2">
    <source>
        <dbReference type="Pfam" id="PF14226"/>
    </source>
</evidence>
<dbReference type="PANTHER" id="PTHR47990">
    <property type="entry name" value="2-OXOGLUTARATE (2OG) AND FE(II)-DEPENDENT OXYGENASE SUPERFAMILY PROTEIN-RELATED"/>
    <property type="match status" value="1"/>
</dbReference>
<sequence>MPGTTLASIPHYVPAPPTNEDLEWADLPVIDISKASTPEGRAELAPQVRDAMRTHGFLYVVNHGYDRTKNERIFDIADLPFAQVPEDEKKLYAGNIKQTGSYRGYKLRQYWHIGNGVHDQLEHYNLHRAITGDQKHPKALQPVLPEIRAFAEHNHYNVLHPLLRLLALGMELPEEAFVNIHGFDSRGETYVRFMKYYPRTEEEESKTNNVWLKGHTDFGTITILWSQPVSALQILSPDGNWRWIRHIDNALVVNAGDAMEFLSGGFYKATIHRVVQPPADQRGYTRVGAFYFAMTDDDVKLVPFAESPALQRAGIVRKCADADAPTMEQWRKGRTSAYGQSELKRKDEVVEEEVINGVVVKHYNYYAEIPRQASYGLVARSREAFELTRTPSVPWNLLCPGPFSPAFFGVDIQPSHPVDMPATTIPSVPHYVPAPPTKEDLEWADLPIIDLSKASTPEGRAELAPQVRDAMRTFGFMYVVNHGLTQAQNERIFDIADVPFSQVAEDEKKQFSYDIKATGLYKGYKLRQYWHIDNGVRDQIEHYNMHRTILKQDHPKALQPFLPEVRTFAEYNHYNILHPILRLLARGMELPEDTFVDIHGFDNKGEGWIRFMKYYPRTDEDEQKTKNVWLKGHMDFGTVTILWSQPVSALQIMSPDGKWRWIKHIDNALVINAGEAMEFLSGGFYKGTIHRVRQPPADQQGYPRLGVFYFALTDDDVVLRPLTQSPVLQRVGIQRRWEDDAQAPTMEQWRKGRTSAYGTTQLKKKDAVVEEEVINGVVVKHWN</sequence>
<dbReference type="PRINTS" id="PR00682">
    <property type="entry name" value="IPNSYNTHASE"/>
</dbReference>
<comment type="caution">
    <text evidence="3">The sequence shown here is derived from an EMBL/GenBank/DDBJ whole genome shotgun (WGS) entry which is preliminary data.</text>
</comment>
<evidence type="ECO:0000313" key="4">
    <source>
        <dbReference type="Proteomes" id="UP001215151"/>
    </source>
</evidence>